<feature type="transmembrane region" description="Helical" evidence="1">
    <location>
        <begin position="127"/>
        <end position="155"/>
    </location>
</feature>
<dbReference type="AlphaFoldDB" id="A0A4Z1HKF4"/>
<evidence type="ECO:0000313" key="3">
    <source>
        <dbReference type="Proteomes" id="UP000297527"/>
    </source>
</evidence>
<accession>A0A4Z1HKF4</accession>
<dbReference type="Proteomes" id="UP000297527">
    <property type="component" value="Unassembled WGS sequence"/>
</dbReference>
<sequence>MPYSNMLSAFKGQPVRWYLPIVTSIVIFGITTAWISMPGPPPESSAFEMLWLSIIFIIPSYIFGMLLYLVLRVDKRSYDIAVKDLVQSIVYVSTITLISIWLVVVILKSLLGDLRPSSEEYDVVDWVILILCAFTVLFCFGFLVGMWGIVLIVVLTLGGPEAADGDISESNNHQEVEEV</sequence>
<comment type="caution">
    <text evidence="2">The sequence shown here is derived from an EMBL/GenBank/DDBJ whole genome shotgun (WGS) entry which is preliminary data.</text>
</comment>
<protein>
    <submittedName>
        <fullName evidence="2">Uncharacterized protein</fullName>
    </submittedName>
</protein>
<name>A0A4Z1HKF4_9HELO</name>
<keyword evidence="1" id="KW-1133">Transmembrane helix</keyword>
<feature type="transmembrane region" description="Helical" evidence="1">
    <location>
        <begin position="49"/>
        <end position="73"/>
    </location>
</feature>
<reference evidence="2 3" key="1">
    <citation type="submission" date="2017-12" db="EMBL/GenBank/DDBJ databases">
        <title>Comparative genomics of Botrytis spp.</title>
        <authorList>
            <person name="Valero-Jimenez C.A."/>
            <person name="Tapia P."/>
            <person name="Veloso J."/>
            <person name="Silva-Moreno E."/>
            <person name="Staats M."/>
            <person name="Valdes J.H."/>
            <person name="Van Kan J.A.L."/>
        </authorList>
    </citation>
    <scope>NUCLEOTIDE SEQUENCE [LARGE SCALE GENOMIC DNA]</scope>
    <source>
        <strain evidence="2 3">MUCL11595</strain>
    </source>
</reference>
<proteinExistence type="predicted"/>
<gene>
    <name evidence="2" type="ORF">BCON_0214g00210</name>
</gene>
<evidence type="ECO:0000313" key="2">
    <source>
        <dbReference type="EMBL" id="TGO49305.1"/>
    </source>
</evidence>
<organism evidence="2 3">
    <name type="scientific">Botryotinia convoluta</name>
    <dbReference type="NCBI Taxonomy" id="54673"/>
    <lineage>
        <taxon>Eukaryota</taxon>
        <taxon>Fungi</taxon>
        <taxon>Dikarya</taxon>
        <taxon>Ascomycota</taxon>
        <taxon>Pezizomycotina</taxon>
        <taxon>Leotiomycetes</taxon>
        <taxon>Helotiales</taxon>
        <taxon>Sclerotiniaceae</taxon>
        <taxon>Botryotinia</taxon>
    </lineage>
</organism>
<feature type="transmembrane region" description="Helical" evidence="1">
    <location>
        <begin position="85"/>
        <end position="107"/>
    </location>
</feature>
<dbReference type="EMBL" id="PQXN01000213">
    <property type="protein sequence ID" value="TGO49305.1"/>
    <property type="molecule type" value="Genomic_DNA"/>
</dbReference>
<feature type="transmembrane region" description="Helical" evidence="1">
    <location>
        <begin position="17"/>
        <end position="37"/>
    </location>
</feature>
<evidence type="ECO:0000256" key="1">
    <source>
        <dbReference type="SAM" id="Phobius"/>
    </source>
</evidence>
<keyword evidence="1" id="KW-0812">Transmembrane</keyword>
<keyword evidence="1" id="KW-0472">Membrane</keyword>
<keyword evidence="3" id="KW-1185">Reference proteome</keyword>